<reference evidence="1" key="1">
    <citation type="submission" date="2021-05" db="EMBL/GenBank/DDBJ databases">
        <authorList>
            <person name="Scholz U."/>
            <person name="Mascher M."/>
            <person name="Fiebig A."/>
        </authorList>
    </citation>
    <scope>NUCLEOTIDE SEQUENCE [LARGE SCALE GENOMIC DNA]</scope>
</reference>
<sequence length="326" mass="36631">MKLVYVFLLLYIFCLNKFATTWCHNPYLRRQMRLKTGASSNGSLLSVEAGPVNGEIIDHVAVYKSIPFFVTNFYGAMATLDVFESLGPNVGQISAEIWVANYQEGHYENLNVLQAGWSIAPSYYGDNKTHFVVGWTADGYNSTGCIDLKCTGFVPVNYAPITPGDTLDVKSKITIKIFKSKDDGDWWLHFARGGEKLAPVGFWPKSLFNTLDRYADHIQWGGYTSSILGNPSPPMGNGHWPSENSATFQDLQYINEDEMVYPPLPEPGIQSYVSHKECYQVSRFLNNKFSYGGLEVVLISIAIQYNSMFNNYCNFSRICMAKSLVI</sequence>
<reference evidence="1" key="2">
    <citation type="submission" date="2025-09" db="UniProtKB">
        <authorList>
            <consortium name="EnsemblPlants"/>
        </authorList>
    </citation>
    <scope>IDENTIFICATION</scope>
</reference>
<evidence type="ECO:0000313" key="1">
    <source>
        <dbReference type="EnsemblPlants" id="AVESA.00010b.r2.6CG1121730.1.CDS"/>
    </source>
</evidence>
<keyword evidence="2" id="KW-1185">Reference proteome</keyword>
<organism evidence="1 2">
    <name type="scientific">Avena sativa</name>
    <name type="common">Oat</name>
    <dbReference type="NCBI Taxonomy" id="4498"/>
    <lineage>
        <taxon>Eukaryota</taxon>
        <taxon>Viridiplantae</taxon>
        <taxon>Streptophyta</taxon>
        <taxon>Embryophyta</taxon>
        <taxon>Tracheophyta</taxon>
        <taxon>Spermatophyta</taxon>
        <taxon>Magnoliopsida</taxon>
        <taxon>Liliopsida</taxon>
        <taxon>Poales</taxon>
        <taxon>Poaceae</taxon>
        <taxon>BOP clade</taxon>
        <taxon>Pooideae</taxon>
        <taxon>Poodae</taxon>
        <taxon>Poeae</taxon>
        <taxon>Poeae Chloroplast Group 1 (Aveneae type)</taxon>
        <taxon>Aveninae</taxon>
        <taxon>Avena</taxon>
    </lineage>
</organism>
<proteinExistence type="predicted"/>
<accession>A0ACD5ZBS2</accession>
<name>A0ACD5ZBS2_AVESA</name>
<dbReference type="Proteomes" id="UP001732700">
    <property type="component" value="Chromosome 6C"/>
</dbReference>
<evidence type="ECO:0000313" key="2">
    <source>
        <dbReference type="Proteomes" id="UP001732700"/>
    </source>
</evidence>
<dbReference type="EnsemblPlants" id="AVESA.00010b.r2.6CG1121730.1">
    <property type="protein sequence ID" value="AVESA.00010b.r2.6CG1121730.1.CDS"/>
    <property type="gene ID" value="AVESA.00010b.r2.6CG1121730"/>
</dbReference>
<protein>
    <submittedName>
        <fullName evidence="1">Uncharacterized protein</fullName>
    </submittedName>
</protein>